<dbReference type="PANTHER" id="PTHR32472:SF10">
    <property type="entry name" value="DNA REPAIR PROTEIN RADA-LIKE PROTEIN"/>
    <property type="match status" value="1"/>
</dbReference>
<evidence type="ECO:0000256" key="13">
    <source>
        <dbReference type="RuleBase" id="RU003555"/>
    </source>
</evidence>
<dbReference type="Proteomes" id="UP000014821">
    <property type="component" value="Unassembled WGS sequence"/>
</dbReference>
<keyword evidence="2 11" id="KW-0547">Nucleotide-binding</keyword>
<comment type="function">
    <text evidence="11">Plays a role in repairing double-strand DNA breaks, probably involving stabilizing or processing branched DNA or blocked replication forks.</text>
</comment>
<dbReference type="HAMAP" id="MF_01498">
    <property type="entry name" value="RadA_bact"/>
    <property type="match status" value="1"/>
</dbReference>
<keyword evidence="1 11" id="KW-0479">Metal-binding</keyword>
<keyword evidence="16" id="KW-1185">Reference proteome</keyword>
<dbReference type="SUPFAM" id="SSF54211">
    <property type="entry name" value="Ribosomal protein S5 domain 2-like"/>
    <property type="match status" value="1"/>
</dbReference>
<comment type="function">
    <text evidence="13">DNA-dependent ATPase involved in processing of recombination intermediates, plays a role in repairing DNA breaks. Stimulates the branch migration of RecA-mediated strand transfer reactions, allowing the 3' invading strand to extend heteroduplex DNA faster. Binds ssDNA in the presence of ADP but not other nucleotides, has ATPase activity that is stimulated by ssDNA and various branched DNA structures, but inhibited by SSB. Does not have RecA's homology-searching function.</text>
</comment>
<evidence type="ECO:0000256" key="12">
    <source>
        <dbReference type="NCBIfam" id="TIGR00416"/>
    </source>
</evidence>
<evidence type="ECO:0000259" key="14">
    <source>
        <dbReference type="PROSITE" id="PS50162"/>
    </source>
</evidence>
<dbReference type="EMBL" id="ATND01000002">
    <property type="protein sequence ID" value="EPP38410.1"/>
    <property type="molecule type" value="Genomic_DNA"/>
</dbReference>
<evidence type="ECO:0000256" key="1">
    <source>
        <dbReference type="ARBA" id="ARBA00022723"/>
    </source>
</evidence>
<keyword evidence="3 11" id="KW-0227">DNA damage</keyword>
<feature type="domain" description="RecA family profile 1" evidence="14">
    <location>
        <begin position="63"/>
        <end position="212"/>
    </location>
</feature>
<comment type="caution">
    <text evidence="15">The sequence shown here is derived from an EMBL/GenBank/DDBJ whole genome shotgun (WGS) entry which is preliminary data.</text>
</comment>
<evidence type="ECO:0000256" key="3">
    <source>
        <dbReference type="ARBA" id="ARBA00022763"/>
    </source>
</evidence>
<evidence type="ECO:0000313" key="15">
    <source>
        <dbReference type="EMBL" id="EPP38410.1"/>
    </source>
</evidence>
<dbReference type="InterPro" id="IPR027417">
    <property type="entry name" value="P-loop_NTPase"/>
</dbReference>
<dbReference type="InterPro" id="IPR041166">
    <property type="entry name" value="Rubredoxin_2"/>
</dbReference>
<evidence type="ECO:0000256" key="8">
    <source>
        <dbReference type="ARBA" id="ARBA00023016"/>
    </source>
</evidence>
<dbReference type="RefSeq" id="WP_020356033.1">
    <property type="nucleotide sequence ID" value="NZ_KE360587.1"/>
</dbReference>
<dbReference type="Pfam" id="PF18073">
    <property type="entry name" value="Zn_ribbon_LapB"/>
    <property type="match status" value="1"/>
</dbReference>
<dbReference type="Gene3D" id="3.40.50.300">
    <property type="entry name" value="P-loop containing nucleotide triphosphate hydrolases"/>
    <property type="match status" value="1"/>
</dbReference>
<dbReference type="InterPro" id="IPR020568">
    <property type="entry name" value="Ribosomal_Su5_D2-typ_SF"/>
</dbReference>
<evidence type="ECO:0000256" key="6">
    <source>
        <dbReference type="ARBA" id="ARBA00022833"/>
    </source>
</evidence>
<dbReference type="Pfam" id="PF13481">
    <property type="entry name" value="AAA_25"/>
    <property type="match status" value="1"/>
</dbReference>
<dbReference type="SMART" id="SM00382">
    <property type="entry name" value="AAA"/>
    <property type="match status" value="1"/>
</dbReference>
<evidence type="ECO:0000256" key="7">
    <source>
        <dbReference type="ARBA" id="ARBA00022840"/>
    </source>
</evidence>
<evidence type="ECO:0000256" key="4">
    <source>
        <dbReference type="ARBA" id="ARBA00022771"/>
    </source>
</evidence>
<evidence type="ECO:0000256" key="5">
    <source>
        <dbReference type="ARBA" id="ARBA00022801"/>
    </source>
</evidence>
<dbReference type="NCBIfam" id="TIGR00416">
    <property type="entry name" value="sms"/>
    <property type="match status" value="1"/>
</dbReference>
<proteinExistence type="inferred from homology"/>
<feature type="binding site" evidence="11">
    <location>
        <begin position="92"/>
        <end position="99"/>
    </location>
    <ligand>
        <name>ATP</name>
        <dbReference type="ChEBI" id="CHEBI:30616"/>
    </ligand>
</feature>
<keyword evidence="8 11" id="KW-0346">Stress response</keyword>
<dbReference type="PROSITE" id="PS50162">
    <property type="entry name" value="RECA_2"/>
    <property type="match status" value="1"/>
</dbReference>
<evidence type="ECO:0000256" key="2">
    <source>
        <dbReference type="ARBA" id="ARBA00022741"/>
    </source>
</evidence>
<feature type="short sequence motif" description="RadA KNRFG motif" evidence="11">
    <location>
        <begin position="249"/>
        <end position="253"/>
    </location>
</feature>
<keyword evidence="10 11" id="KW-0234">DNA repair</keyword>
<dbReference type="Gene3D" id="3.30.230.10">
    <property type="match status" value="1"/>
</dbReference>
<organism evidence="15 16">
    <name type="scientific">Chlamydia avium</name>
    <dbReference type="NCBI Taxonomy" id="1457141"/>
    <lineage>
        <taxon>Bacteria</taxon>
        <taxon>Pseudomonadati</taxon>
        <taxon>Chlamydiota</taxon>
        <taxon>Chlamydiia</taxon>
        <taxon>Chlamydiales</taxon>
        <taxon>Chlamydiaceae</taxon>
        <taxon>Chlamydia/Chlamydophila group</taxon>
        <taxon>Chlamydia</taxon>
    </lineage>
</organism>
<dbReference type="PANTHER" id="PTHR32472">
    <property type="entry name" value="DNA REPAIR PROTEIN RADA"/>
    <property type="match status" value="1"/>
</dbReference>
<keyword evidence="7 11" id="KW-0067">ATP-binding</keyword>
<comment type="similarity">
    <text evidence="11 13">Belongs to the RecA family. RadA subfamily.</text>
</comment>
<evidence type="ECO:0000256" key="10">
    <source>
        <dbReference type="ARBA" id="ARBA00023204"/>
    </source>
</evidence>
<comment type="domain">
    <text evidence="11">The middle region has homology to RecA with ATPase motifs including the RadA KNRFG motif, while the C-terminus is homologous to Lon protease.</text>
</comment>
<evidence type="ECO:0000256" key="11">
    <source>
        <dbReference type="HAMAP-Rule" id="MF_01498"/>
    </source>
</evidence>
<feature type="region of interest" description="Lon-protease-like" evidence="11">
    <location>
        <begin position="348"/>
        <end position="452"/>
    </location>
</feature>
<evidence type="ECO:0000313" key="16">
    <source>
        <dbReference type="Proteomes" id="UP000014821"/>
    </source>
</evidence>
<dbReference type="PRINTS" id="PR01874">
    <property type="entry name" value="DNAREPAIRADA"/>
</dbReference>
<keyword evidence="4 13" id="KW-0863">Zinc-finger</keyword>
<keyword evidence="5" id="KW-0378">Hydrolase</keyword>
<name>A0ABP2X6I3_9CHLA</name>
<sequence length="452" mass="49618">MSTKIKIQWTCNTCGTHTPKWLGQCPGCLQWNTLNEEKVSHSQRKRTQPQTTAISLNHVELREEERLPIGEPGWDRLLGGGAVRGSLSLLGGDPGIGKSTLLLQISAKFARRGYKVLYVCGEESITQTSLRARRLGISDTNIYLFSETNFDDIKHQISSIQPDILIVDSIQIILHPGIHASPGSVVQVREITTELMHIAKQLQITTFVIGHVTKSGEIAGPKVLEHLVDTVLYFEGNSHANYRMVRSVKNRFGPTNELLILSMHTEGLKEVSNPSGLFLQEKITETSGSVIIPIVEGSETFLIEMQALASPSPFANPLRKTSGFDANRFLLLLAVLEKRAKIKCHTADVFLSIAGGLKITEPAADLGAALAVVSSLYNRLAPKNATFIGEIGLGGEIRHVAHLERRLKESKLMGFELAILPEGQISSLSSEIKEQLGIRGVKTIQDAIRLLY</sequence>
<dbReference type="InterPro" id="IPR003593">
    <property type="entry name" value="AAA+_ATPase"/>
</dbReference>
<dbReference type="InterPro" id="IPR014721">
    <property type="entry name" value="Ribsml_uS5_D2-typ_fold_subgr"/>
</dbReference>
<keyword evidence="9 11" id="KW-0238">DNA-binding</keyword>
<dbReference type="InterPro" id="IPR004504">
    <property type="entry name" value="DNA_repair_RadA"/>
</dbReference>
<gene>
    <name evidence="11 15" type="primary">radA</name>
    <name evidence="15" type="ORF">CP10881SC42_0559</name>
</gene>
<dbReference type="InterPro" id="IPR020588">
    <property type="entry name" value="RecA_ATP-bd"/>
</dbReference>
<protein>
    <recommendedName>
        <fullName evidence="11 12">DNA repair protein RadA</fullName>
    </recommendedName>
</protein>
<keyword evidence="6 13" id="KW-0862">Zinc</keyword>
<dbReference type="CDD" id="cd01121">
    <property type="entry name" value="RadA_SMS_N"/>
    <property type="match status" value="1"/>
</dbReference>
<reference evidence="15" key="1">
    <citation type="submission" date="2013-04" db="EMBL/GenBank/DDBJ databases">
        <title>Genome sequence of Chlamydia psittaci 10_881_SC42.</title>
        <authorList>
            <person name="Huot-Creasy H."/>
            <person name="McCracken C.L."/>
            <person name="Humphries M."/>
            <person name="Sachse K."/>
            <person name="Laroucau K."/>
            <person name="Bavoil P."/>
            <person name="Myers G.S."/>
        </authorList>
    </citation>
    <scope>NUCLEOTIDE SEQUENCE [LARGE SCALE GENOMIC DNA]</scope>
    <source>
        <strain evidence="15">10_881_SC42</strain>
    </source>
</reference>
<accession>A0ABP2X6I3</accession>
<evidence type="ECO:0000256" key="9">
    <source>
        <dbReference type="ARBA" id="ARBA00023125"/>
    </source>
</evidence>
<dbReference type="SUPFAM" id="SSF52540">
    <property type="entry name" value="P-loop containing nucleoside triphosphate hydrolases"/>
    <property type="match status" value="1"/>
</dbReference>